<dbReference type="GO" id="GO:0030574">
    <property type="term" value="P:collagen catabolic process"/>
    <property type="evidence" value="ECO:0007669"/>
    <property type="project" value="TreeGrafter"/>
</dbReference>
<evidence type="ECO:0000256" key="5">
    <source>
        <dbReference type="ARBA" id="ARBA00022801"/>
    </source>
</evidence>
<sequence length="208" mass="24447">MEYFALVLALIATAVKAYDIMNDHDAMMYLNRFGYINDEDVTNNMGMSDAKPMLMQFQKMCNINQTGRLDSKTMQMMNAPRCGNLDINQTEHHMMFLKEMGANEVDTGRYRRFAVNENGYRWKKRELTYKLGMVSKNMKSHVSRDTLLDQIHHAFKLWSEATNLDFIYRPNDRKVDIELSFTLRYHEQDQFPFDGPGKTLAHVRKSYT</sequence>
<feature type="binding site" evidence="8">
    <location>
        <position position="194"/>
    </location>
    <ligand>
        <name>Ca(2+)</name>
        <dbReference type="ChEBI" id="CHEBI:29108"/>
        <label>3</label>
    </ligand>
</feature>
<organism evidence="12 13">
    <name type="scientific">Orchesella cincta</name>
    <name type="common">Springtail</name>
    <name type="synonym">Podura cincta</name>
    <dbReference type="NCBI Taxonomy" id="48709"/>
    <lineage>
        <taxon>Eukaryota</taxon>
        <taxon>Metazoa</taxon>
        <taxon>Ecdysozoa</taxon>
        <taxon>Arthropoda</taxon>
        <taxon>Hexapoda</taxon>
        <taxon>Collembola</taxon>
        <taxon>Entomobryomorpha</taxon>
        <taxon>Entomobryoidea</taxon>
        <taxon>Orchesellidae</taxon>
        <taxon>Orchesellinae</taxon>
        <taxon>Orchesella</taxon>
    </lineage>
</organism>
<feature type="binding site" evidence="8">
    <location>
        <position position="189"/>
    </location>
    <ligand>
        <name>Zn(2+)</name>
        <dbReference type="ChEBI" id="CHEBI:29105"/>
        <label>1</label>
    </ligand>
</feature>
<dbReference type="GO" id="GO:0004222">
    <property type="term" value="F:metalloendopeptidase activity"/>
    <property type="evidence" value="ECO:0007669"/>
    <property type="project" value="InterPro"/>
</dbReference>
<evidence type="ECO:0000256" key="9">
    <source>
        <dbReference type="SAM" id="SignalP"/>
    </source>
</evidence>
<feature type="binding site" evidence="8">
    <location>
        <position position="195"/>
    </location>
    <ligand>
        <name>Ca(2+)</name>
        <dbReference type="ChEBI" id="CHEBI:29108"/>
        <label>3</label>
    </ligand>
</feature>
<evidence type="ECO:0000256" key="1">
    <source>
        <dbReference type="ARBA" id="ARBA00010370"/>
    </source>
</evidence>
<dbReference type="GO" id="GO:0008270">
    <property type="term" value="F:zinc ion binding"/>
    <property type="evidence" value="ECO:0007669"/>
    <property type="project" value="InterPro"/>
</dbReference>
<feature type="chain" id="PRO_5008904551" evidence="9">
    <location>
        <begin position="18"/>
        <end position="208"/>
    </location>
</feature>
<dbReference type="PANTHER" id="PTHR10201:SF291">
    <property type="entry name" value="MATRIX METALLOPROTEINASE 1, ISOFORM C-RELATED"/>
    <property type="match status" value="1"/>
</dbReference>
<comment type="caution">
    <text evidence="12">The sequence shown here is derived from an EMBL/GenBank/DDBJ whole genome shotgun (WGS) entry which is preliminary data.</text>
</comment>
<dbReference type="PANTHER" id="PTHR10201">
    <property type="entry name" value="MATRIX METALLOPROTEINASE"/>
    <property type="match status" value="1"/>
</dbReference>
<dbReference type="Proteomes" id="UP000094527">
    <property type="component" value="Unassembled WGS sequence"/>
</dbReference>
<keyword evidence="5" id="KW-0378">Hydrolase</keyword>
<protein>
    <submittedName>
        <fullName evidence="12">Matrix metalloproteinase-28</fullName>
    </submittedName>
</protein>
<feature type="binding site" evidence="8">
    <location>
        <position position="176"/>
    </location>
    <ligand>
        <name>Ca(2+)</name>
        <dbReference type="ChEBI" id="CHEBI:29108"/>
        <label>2</label>
    </ligand>
</feature>
<dbReference type="InterPro" id="IPR002477">
    <property type="entry name" value="Peptidoglycan-bd-like"/>
</dbReference>
<keyword evidence="4 9" id="KW-0732">Signal</keyword>
<dbReference type="PRINTS" id="PR00138">
    <property type="entry name" value="MATRIXIN"/>
</dbReference>
<dbReference type="OrthoDB" id="406838at2759"/>
<evidence type="ECO:0000256" key="8">
    <source>
        <dbReference type="PIRSR" id="PIRSR621190-2"/>
    </source>
</evidence>
<feature type="domain" description="Peptidoglycan binding-like" evidence="11">
    <location>
        <begin position="29"/>
        <end position="77"/>
    </location>
</feature>
<evidence type="ECO:0000256" key="3">
    <source>
        <dbReference type="ARBA" id="ARBA00022723"/>
    </source>
</evidence>
<keyword evidence="6 8" id="KW-0862">Zinc</keyword>
<evidence type="ECO:0000313" key="12">
    <source>
        <dbReference type="EMBL" id="ODM96446.1"/>
    </source>
</evidence>
<dbReference type="InterPro" id="IPR024079">
    <property type="entry name" value="MetalloPept_cat_dom_sf"/>
</dbReference>
<feature type="binding site" evidence="8">
    <location>
        <position position="202"/>
    </location>
    <ligand>
        <name>Zn(2+)</name>
        <dbReference type="ChEBI" id="CHEBI:29105"/>
        <label>1</label>
    </ligand>
</feature>
<dbReference type="Pfam" id="PF01471">
    <property type="entry name" value="PG_binding_1"/>
    <property type="match status" value="1"/>
</dbReference>
<feature type="binding site" description="in inhibited form" evidence="8">
    <location>
        <position position="82"/>
    </location>
    <ligand>
        <name>Zn(2+)</name>
        <dbReference type="ChEBI" id="CHEBI:29105"/>
        <label>2</label>
        <note>catalytic</note>
    </ligand>
</feature>
<dbReference type="GO" id="GO:0030198">
    <property type="term" value="P:extracellular matrix organization"/>
    <property type="evidence" value="ECO:0007669"/>
    <property type="project" value="TreeGrafter"/>
</dbReference>
<dbReference type="Gene3D" id="3.40.390.10">
    <property type="entry name" value="Collagenase (Catalytic Domain)"/>
    <property type="match status" value="1"/>
</dbReference>
<dbReference type="GO" id="GO:0006508">
    <property type="term" value="P:proteolysis"/>
    <property type="evidence" value="ECO:0007669"/>
    <property type="project" value="UniProtKB-KW"/>
</dbReference>
<reference evidence="12 13" key="1">
    <citation type="journal article" date="2016" name="Genome Biol. Evol.">
        <title>Gene Family Evolution Reflects Adaptation to Soil Environmental Stressors in the Genome of the Collembolan Orchesella cincta.</title>
        <authorList>
            <person name="Faddeeva-Vakhrusheva A."/>
            <person name="Derks M.F."/>
            <person name="Anvar S.Y."/>
            <person name="Agamennone V."/>
            <person name="Suring W."/>
            <person name="Smit S."/>
            <person name="van Straalen N.M."/>
            <person name="Roelofs D."/>
        </authorList>
    </citation>
    <scope>NUCLEOTIDE SEQUENCE [LARGE SCALE GENOMIC DNA]</scope>
    <source>
        <tissue evidence="12">Mixed pool</tissue>
    </source>
</reference>
<comment type="cofactor">
    <cofactor evidence="8">
        <name>Ca(2+)</name>
        <dbReference type="ChEBI" id="CHEBI:29108"/>
    </cofactor>
    <text evidence="8">Can bind about 5 Ca(2+) ions per subunit.</text>
</comment>
<gene>
    <name evidence="12" type="ORF">Ocin01_10230</name>
</gene>
<dbReference type="Pfam" id="PF00413">
    <property type="entry name" value="Peptidase_M10"/>
    <property type="match status" value="1"/>
</dbReference>
<dbReference type="SUPFAM" id="SSF55486">
    <property type="entry name" value="Metalloproteases ('zincins'), catalytic domain"/>
    <property type="match status" value="1"/>
</dbReference>
<evidence type="ECO:0000259" key="10">
    <source>
        <dbReference type="Pfam" id="PF00413"/>
    </source>
</evidence>
<evidence type="ECO:0000256" key="2">
    <source>
        <dbReference type="ARBA" id="ARBA00022670"/>
    </source>
</evidence>
<evidence type="ECO:0000259" key="11">
    <source>
        <dbReference type="Pfam" id="PF01471"/>
    </source>
</evidence>
<keyword evidence="7" id="KW-0482">Metalloprotease</keyword>
<keyword evidence="3 8" id="KW-0479">Metal-binding</keyword>
<dbReference type="OMA" id="TTICDAP"/>
<evidence type="ECO:0000256" key="6">
    <source>
        <dbReference type="ARBA" id="ARBA00022833"/>
    </source>
</evidence>
<keyword evidence="2" id="KW-0645">Protease</keyword>
<evidence type="ECO:0000313" key="13">
    <source>
        <dbReference type="Proteomes" id="UP000094527"/>
    </source>
</evidence>
<feature type="binding site" evidence="8">
    <location>
        <position position="186"/>
    </location>
    <ligand>
        <name>Zn(2+)</name>
        <dbReference type="ChEBI" id="CHEBI:29105"/>
        <label>1</label>
    </ligand>
</feature>
<keyword evidence="13" id="KW-1185">Reference proteome</keyword>
<accession>A0A1D2MTV8</accession>
<feature type="domain" description="Peptidase M10 metallopeptidase" evidence="10">
    <location>
        <begin position="121"/>
        <end position="203"/>
    </location>
</feature>
<dbReference type="STRING" id="48709.A0A1D2MTV8"/>
<evidence type="ECO:0000256" key="4">
    <source>
        <dbReference type="ARBA" id="ARBA00022729"/>
    </source>
</evidence>
<keyword evidence="8" id="KW-0106">Calcium</keyword>
<comment type="cofactor">
    <cofactor evidence="8">
        <name>Zn(2+)</name>
        <dbReference type="ChEBI" id="CHEBI:29105"/>
    </cofactor>
    <text evidence="8">Binds 2 Zn(2+) ions per subunit.</text>
</comment>
<feature type="signal peptide" evidence="9">
    <location>
        <begin position="1"/>
        <end position="17"/>
    </location>
</feature>
<dbReference type="GO" id="GO:0031012">
    <property type="term" value="C:extracellular matrix"/>
    <property type="evidence" value="ECO:0007669"/>
    <property type="project" value="InterPro"/>
</dbReference>
<evidence type="ECO:0000256" key="7">
    <source>
        <dbReference type="ARBA" id="ARBA00023049"/>
    </source>
</evidence>
<dbReference type="AlphaFoldDB" id="A0A1D2MTV8"/>
<dbReference type="InterPro" id="IPR001818">
    <property type="entry name" value="Pept_M10_metallopeptidase"/>
</dbReference>
<name>A0A1D2MTV8_ORCCI</name>
<dbReference type="EMBL" id="LJIJ01000539">
    <property type="protein sequence ID" value="ODM96446.1"/>
    <property type="molecule type" value="Genomic_DNA"/>
</dbReference>
<proteinExistence type="inferred from homology"/>
<comment type="similarity">
    <text evidence="1">Belongs to the peptidase M10A family.</text>
</comment>
<dbReference type="InterPro" id="IPR036365">
    <property type="entry name" value="PGBD-like_sf"/>
</dbReference>
<dbReference type="SUPFAM" id="SSF47090">
    <property type="entry name" value="PGBD-like"/>
    <property type="match status" value="1"/>
</dbReference>
<dbReference type="InterPro" id="IPR021190">
    <property type="entry name" value="Pept_M10A"/>
</dbReference>